<reference evidence="3 4" key="2">
    <citation type="submission" date="2018-03" db="EMBL/GenBank/DDBJ databases">
        <title>The ancient ancestry and fast evolution of plastids.</title>
        <authorList>
            <person name="Moore K.R."/>
            <person name="Magnabosco C."/>
            <person name="Momper L."/>
            <person name="Gold D.A."/>
            <person name="Bosak T."/>
            <person name="Fournier G.P."/>
        </authorList>
    </citation>
    <scope>NUCLEOTIDE SEQUENCE [LARGE SCALE GENOMIC DNA]</scope>
    <source>
        <strain evidence="3 4">CCAP 1448/3</strain>
    </source>
</reference>
<evidence type="ECO:0000256" key="1">
    <source>
        <dbReference type="SAM" id="MobiDB-lite"/>
    </source>
</evidence>
<dbReference type="Proteomes" id="UP000238762">
    <property type="component" value="Unassembled WGS sequence"/>
</dbReference>
<reference evidence="3 4" key="1">
    <citation type="submission" date="2018-02" db="EMBL/GenBank/DDBJ databases">
        <authorList>
            <person name="Cohen D.B."/>
            <person name="Kent A.D."/>
        </authorList>
    </citation>
    <scope>NUCLEOTIDE SEQUENCE [LARGE SCALE GENOMIC DNA]</scope>
    <source>
        <strain evidence="3 4">CCAP 1448/3</strain>
    </source>
</reference>
<evidence type="ECO:0000313" key="3">
    <source>
        <dbReference type="EMBL" id="PSB03384.1"/>
    </source>
</evidence>
<evidence type="ECO:0000259" key="2">
    <source>
        <dbReference type="Pfam" id="PF05685"/>
    </source>
</evidence>
<dbReference type="SUPFAM" id="SSF52980">
    <property type="entry name" value="Restriction endonuclease-like"/>
    <property type="match status" value="1"/>
</dbReference>
<gene>
    <name evidence="3" type="ORF">C7B64_08580</name>
</gene>
<sequence>MVQLQPSSQSEVIYPDCDGQPMSDNTKQFRWIVTIKENLEWLFANDPNVFIAGDLLWYPVEGDNKTRVAPDAMVVFGRAKGDRGSYKQWKEDNIAPQVVFEILSPGNTAAEMNRKLLFYDRFGVEEYYLYDPDGNQLSGWVRNEGFLELINPINGWVSPRLGIRFEPSETDLQIYHPNGRSFLTPTETSQRAEQAEQRAEQAEQRAEQAEQKAVRLAERLRAMGIDPDSL</sequence>
<proteinExistence type="predicted"/>
<dbReference type="Pfam" id="PF05685">
    <property type="entry name" value="Uma2"/>
    <property type="match status" value="1"/>
</dbReference>
<feature type="compositionally biased region" description="Basic and acidic residues" evidence="1">
    <location>
        <begin position="193"/>
        <end position="211"/>
    </location>
</feature>
<dbReference type="CDD" id="cd06260">
    <property type="entry name" value="DUF820-like"/>
    <property type="match status" value="1"/>
</dbReference>
<feature type="region of interest" description="Disordered" evidence="1">
    <location>
        <begin position="179"/>
        <end position="211"/>
    </location>
</feature>
<evidence type="ECO:0000313" key="4">
    <source>
        <dbReference type="Proteomes" id="UP000238762"/>
    </source>
</evidence>
<dbReference type="InterPro" id="IPR008538">
    <property type="entry name" value="Uma2"/>
</dbReference>
<feature type="domain" description="Putative restriction endonuclease" evidence="2">
    <location>
        <begin position="40"/>
        <end position="150"/>
    </location>
</feature>
<dbReference type="RefSeq" id="WP_106288232.1">
    <property type="nucleotide sequence ID" value="NZ_CAWNTC010000005.1"/>
</dbReference>
<dbReference type="PANTHER" id="PTHR33352:SF2">
    <property type="entry name" value="SLL0995 PROTEIN"/>
    <property type="match status" value="1"/>
</dbReference>
<organism evidence="3 4">
    <name type="scientific">Merismopedia glauca CCAP 1448/3</name>
    <dbReference type="NCBI Taxonomy" id="1296344"/>
    <lineage>
        <taxon>Bacteria</taxon>
        <taxon>Bacillati</taxon>
        <taxon>Cyanobacteriota</taxon>
        <taxon>Cyanophyceae</taxon>
        <taxon>Synechococcales</taxon>
        <taxon>Merismopediaceae</taxon>
        <taxon>Merismopedia</taxon>
    </lineage>
</organism>
<dbReference type="OrthoDB" id="450749at2"/>
<keyword evidence="4" id="KW-1185">Reference proteome</keyword>
<comment type="caution">
    <text evidence="3">The sequence shown here is derived from an EMBL/GenBank/DDBJ whole genome shotgun (WGS) entry which is preliminary data.</text>
</comment>
<dbReference type="PANTHER" id="PTHR33352">
    <property type="entry name" value="SLR1095 PROTEIN"/>
    <property type="match status" value="1"/>
</dbReference>
<dbReference type="AlphaFoldDB" id="A0A2T1C580"/>
<name>A0A2T1C580_9CYAN</name>
<dbReference type="InterPro" id="IPR011335">
    <property type="entry name" value="Restrct_endonuc-II-like"/>
</dbReference>
<accession>A0A2T1C580</accession>
<dbReference type="EMBL" id="PVWJ01000033">
    <property type="protein sequence ID" value="PSB03384.1"/>
    <property type="molecule type" value="Genomic_DNA"/>
</dbReference>
<dbReference type="Gene3D" id="3.90.1570.10">
    <property type="entry name" value="tt1808, chain A"/>
    <property type="match status" value="1"/>
</dbReference>
<protein>
    <recommendedName>
        <fullName evidence="2">Putative restriction endonuclease domain-containing protein</fullName>
    </recommendedName>
</protein>
<dbReference type="InterPro" id="IPR012296">
    <property type="entry name" value="Nuclease_put_TT1808"/>
</dbReference>